<dbReference type="InterPro" id="IPR001245">
    <property type="entry name" value="Ser-Thr/Tyr_kinase_cat_dom"/>
</dbReference>
<keyword evidence="6 17" id="KW-0812">Transmembrane</keyword>
<feature type="compositionally biased region" description="Low complexity" evidence="16">
    <location>
        <begin position="197"/>
        <end position="218"/>
    </location>
</feature>
<evidence type="ECO:0000256" key="13">
    <source>
        <dbReference type="ARBA" id="ARBA00023239"/>
    </source>
</evidence>
<dbReference type="SUPFAM" id="SSF58026">
    <property type="entry name" value="Delta-sleep-inducing peptide immunoreactive peptide"/>
    <property type="match status" value="1"/>
</dbReference>
<evidence type="ECO:0000256" key="1">
    <source>
        <dbReference type="ARBA" id="ARBA00001436"/>
    </source>
</evidence>
<keyword evidence="7" id="KW-0547">Nucleotide-binding</keyword>
<protein>
    <recommendedName>
        <fullName evidence="4">guanylate cyclase</fullName>
        <ecNumber evidence="4">4.6.1.2</ecNumber>
    </recommendedName>
</protein>
<dbReference type="GO" id="GO:0006357">
    <property type="term" value="P:regulation of transcription by RNA polymerase II"/>
    <property type="evidence" value="ECO:0007669"/>
    <property type="project" value="InterPro"/>
</dbReference>
<feature type="region of interest" description="Disordered" evidence="16">
    <location>
        <begin position="126"/>
        <end position="151"/>
    </location>
</feature>
<dbReference type="Pfam" id="PF07714">
    <property type="entry name" value="PK_Tyr_Ser-Thr"/>
    <property type="match status" value="1"/>
</dbReference>
<dbReference type="Gene3D" id="3.40.50.2300">
    <property type="match status" value="1"/>
</dbReference>
<evidence type="ECO:0000256" key="4">
    <source>
        <dbReference type="ARBA" id="ARBA00012202"/>
    </source>
</evidence>
<dbReference type="InterPro" id="IPR050401">
    <property type="entry name" value="Cyclic_nucleotide_synthase"/>
</dbReference>
<evidence type="ECO:0000256" key="8">
    <source>
        <dbReference type="ARBA" id="ARBA00022989"/>
    </source>
</evidence>
<comment type="similarity">
    <text evidence="3">Belongs to the TSC-22/Dip/Bun family.</text>
</comment>
<evidence type="ECO:0000313" key="20">
    <source>
        <dbReference type="EMBL" id="CAD6189202.1"/>
    </source>
</evidence>
<feature type="region of interest" description="Disordered" evidence="16">
    <location>
        <begin position="1742"/>
        <end position="1782"/>
    </location>
</feature>
<dbReference type="SUPFAM" id="SSF55073">
    <property type="entry name" value="Nucleotide cyclase"/>
    <property type="match status" value="1"/>
</dbReference>
<dbReference type="SMART" id="SM00044">
    <property type="entry name" value="CYCc"/>
    <property type="match status" value="1"/>
</dbReference>
<feature type="domain" description="Protein kinase" evidence="18">
    <location>
        <begin position="968"/>
        <end position="1256"/>
    </location>
</feature>
<feature type="compositionally biased region" description="Polar residues" evidence="16">
    <location>
        <begin position="1765"/>
        <end position="1782"/>
    </location>
</feature>
<keyword evidence="13" id="KW-0456">Lyase</keyword>
<feature type="region of interest" description="Disordered" evidence="16">
    <location>
        <begin position="1718"/>
        <end position="1737"/>
    </location>
</feature>
<evidence type="ECO:0000256" key="6">
    <source>
        <dbReference type="ARBA" id="ARBA00022692"/>
    </source>
</evidence>
<evidence type="ECO:0000256" key="17">
    <source>
        <dbReference type="SAM" id="Phobius"/>
    </source>
</evidence>
<dbReference type="GO" id="GO:0005886">
    <property type="term" value="C:plasma membrane"/>
    <property type="evidence" value="ECO:0007669"/>
    <property type="project" value="UniProtKB-SubCell"/>
</dbReference>
<feature type="coiled-coil region" evidence="15">
    <location>
        <begin position="1951"/>
        <end position="2100"/>
    </location>
</feature>
<dbReference type="GO" id="GO:0001653">
    <property type="term" value="F:peptide receptor activity"/>
    <property type="evidence" value="ECO:0007669"/>
    <property type="project" value="TreeGrafter"/>
</dbReference>
<evidence type="ECO:0000256" key="2">
    <source>
        <dbReference type="ARBA" id="ARBA00004251"/>
    </source>
</evidence>
<dbReference type="FunFam" id="1.10.510.10:FF:001055">
    <property type="entry name" value="Guanylate cyclase"/>
    <property type="match status" value="1"/>
</dbReference>
<dbReference type="SUPFAM" id="SSF53822">
    <property type="entry name" value="Periplasmic binding protein-like I"/>
    <property type="match status" value="1"/>
</dbReference>
<dbReference type="CDD" id="cd07302">
    <property type="entry name" value="CHD"/>
    <property type="match status" value="1"/>
</dbReference>
<dbReference type="EMBL" id="CAJGYM010000010">
    <property type="protein sequence ID" value="CAD6189202.1"/>
    <property type="molecule type" value="Genomic_DNA"/>
</dbReference>
<gene>
    <name evidence="20" type="ORF">CAUJ_LOCUS5121</name>
</gene>
<keyword evidence="12" id="KW-0325">Glycoprotein</keyword>
<dbReference type="InterPro" id="IPR011009">
    <property type="entry name" value="Kinase-like_dom_sf"/>
</dbReference>
<dbReference type="Gene3D" id="1.20.5.490">
    <property type="entry name" value="Single helix bin"/>
    <property type="match status" value="1"/>
</dbReference>
<dbReference type="GO" id="GO:0004383">
    <property type="term" value="F:guanylate cyclase activity"/>
    <property type="evidence" value="ECO:0007669"/>
    <property type="project" value="UniProtKB-EC"/>
</dbReference>
<dbReference type="Gene3D" id="3.30.70.1230">
    <property type="entry name" value="Nucleotide cyclase"/>
    <property type="match status" value="1"/>
</dbReference>
<feature type="domain" description="Guanylate cyclase" evidence="19">
    <location>
        <begin position="1331"/>
        <end position="1475"/>
    </location>
</feature>
<comment type="catalytic activity">
    <reaction evidence="1">
        <text>GTP = 3',5'-cyclic GMP + diphosphate</text>
        <dbReference type="Rhea" id="RHEA:13665"/>
        <dbReference type="ChEBI" id="CHEBI:33019"/>
        <dbReference type="ChEBI" id="CHEBI:37565"/>
        <dbReference type="ChEBI" id="CHEBI:57746"/>
        <dbReference type="EC" id="4.6.1.2"/>
    </reaction>
</comment>
<dbReference type="PROSITE" id="PS01289">
    <property type="entry name" value="TSC22"/>
    <property type="match status" value="1"/>
</dbReference>
<dbReference type="Gene3D" id="1.10.510.10">
    <property type="entry name" value="Transferase(Phosphotransferase) domain 1"/>
    <property type="match status" value="1"/>
</dbReference>
<dbReference type="GO" id="GO:0007168">
    <property type="term" value="P:receptor guanylyl cyclase signaling pathway"/>
    <property type="evidence" value="ECO:0007669"/>
    <property type="project" value="TreeGrafter"/>
</dbReference>
<dbReference type="FunFam" id="3.30.70.1230:FF:000030">
    <property type="entry name" value="Si:ch211-215j19.12"/>
    <property type="match status" value="1"/>
</dbReference>
<feature type="region of interest" description="Disordered" evidence="16">
    <location>
        <begin position="1659"/>
        <end position="1678"/>
    </location>
</feature>
<dbReference type="GO" id="GO:0004016">
    <property type="term" value="F:adenylate cyclase activity"/>
    <property type="evidence" value="ECO:0007669"/>
    <property type="project" value="TreeGrafter"/>
</dbReference>
<feature type="region of interest" description="Disordered" evidence="16">
    <location>
        <begin position="183"/>
        <end position="310"/>
    </location>
</feature>
<accession>A0A8S1H1I3</accession>
<evidence type="ECO:0000256" key="14">
    <source>
        <dbReference type="ARBA" id="ARBA00023293"/>
    </source>
</evidence>
<keyword evidence="9 15" id="KW-0175">Coiled coil</keyword>
<keyword evidence="5" id="KW-1003">Cell membrane</keyword>
<dbReference type="InterPro" id="IPR047862">
    <property type="entry name" value="TSC22/BUN_CS"/>
</dbReference>
<dbReference type="CDD" id="cd21936">
    <property type="entry name" value="ZIP_TSC22D"/>
    <property type="match status" value="1"/>
</dbReference>
<dbReference type="InterPro" id="IPR000580">
    <property type="entry name" value="TSC22/Bun"/>
</dbReference>
<feature type="compositionally biased region" description="Pro residues" evidence="16">
    <location>
        <begin position="131"/>
        <end position="141"/>
    </location>
</feature>
<evidence type="ECO:0000256" key="15">
    <source>
        <dbReference type="SAM" id="Coils"/>
    </source>
</evidence>
<evidence type="ECO:0000259" key="19">
    <source>
        <dbReference type="PROSITE" id="PS50125"/>
    </source>
</evidence>
<evidence type="ECO:0000259" key="18">
    <source>
        <dbReference type="PROSITE" id="PS50011"/>
    </source>
</evidence>
<dbReference type="GO" id="GO:0005524">
    <property type="term" value="F:ATP binding"/>
    <property type="evidence" value="ECO:0007669"/>
    <property type="project" value="InterPro"/>
</dbReference>
<dbReference type="OrthoDB" id="1890790at2759"/>
<dbReference type="Gene3D" id="6.10.250.780">
    <property type="match status" value="1"/>
</dbReference>
<evidence type="ECO:0000256" key="11">
    <source>
        <dbReference type="ARBA" id="ARBA00023170"/>
    </source>
</evidence>
<dbReference type="EC" id="4.6.1.2" evidence="4"/>
<keyword evidence="11" id="KW-0675">Receptor</keyword>
<organism evidence="20 21">
    <name type="scientific">Caenorhabditis auriculariae</name>
    <dbReference type="NCBI Taxonomy" id="2777116"/>
    <lineage>
        <taxon>Eukaryota</taxon>
        <taxon>Metazoa</taxon>
        <taxon>Ecdysozoa</taxon>
        <taxon>Nematoda</taxon>
        <taxon>Chromadorea</taxon>
        <taxon>Rhabditida</taxon>
        <taxon>Rhabditina</taxon>
        <taxon>Rhabditomorpha</taxon>
        <taxon>Rhabditoidea</taxon>
        <taxon>Rhabditidae</taxon>
        <taxon>Peloderinae</taxon>
        <taxon>Caenorhabditis</taxon>
    </lineage>
</organism>
<keyword evidence="21" id="KW-1185">Reference proteome</keyword>
<reference evidence="20" key="1">
    <citation type="submission" date="2020-10" db="EMBL/GenBank/DDBJ databases">
        <authorList>
            <person name="Kikuchi T."/>
        </authorList>
    </citation>
    <scope>NUCLEOTIDE SEQUENCE</scope>
    <source>
        <strain evidence="20">NKZ352</strain>
    </source>
</reference>
<comment type="subcellular location">
    <subcellularLocation>
        <location evidence="2">Cell membrane</location>
        <topology evidence="2">Single-pass type I membrane protein</topology>
    </subcellularLocation>
</comment>
<evidence type="ECO:0000256" key="10">
    <source>
        <dbReference type="ARBA" id="ARBA00023136"/>
    </source>
</evidence>
<evidence type="ECO:0000313" key="21">
    <source>
        <dbReference type="Proteomes" id="UP000835052"/>
    </source>
</evidence>
<dbReference type="Pfam" id="PF00211">
    <property type="entry name" value="Guanylate_cyc"/>
    <property type="match status" value="1"/>
</dbReference>
<dbReference type="InterPro" id="IPR000719">
    <property type="entry name" value="Prot_kinase_dom"/>
</dbReference>
<dbReference type="GO" id="GO:0035556">
    <property type="term" value="P:intracellular signal transduction"/>
    <property type="evidence" value="ECO:0007669"/>
    <property type="project" value="InterPro"/>
</dbReference>
<feature type="compositionally biased region" description="Basic and acidic residues" evidence="16">
    <location>
        <begin position="1743"/>
        <end position="1754"/>
    </location>
</feature>
<dbReference type="PANTHER" id="PTHR11920:SF459">
    <property type="entry name" value="RECEPTOR-TYPE GUANYLATE CYCLASE GCY-11"/>
    <property type="match status" value="1"/>
</dbReference>
<evidence type="ECO:0000256" key="16">
    <source>
        <dbReference type="SAM" id="MobiDB-lite"/>
    </source>
</evidence>
<comment type="caution">
    <text evidence="20">The sequence shown here is derived from an EMBL/GenBank/DDBJ whole genome shotgun (WGS) entry which is preliminary data.</text>
</comment>
<dbReference type="InterPro" id="IPR001054">
    <property type="entry name" value="A/G_cyclase"/>
</dbReference>
<evidence type="ECO:0000256" key="3">
    <source>
        <dbReference type="ARBA" id="ARBA00007908"/>
    </source>
</evidence>
<keyword evidence="14" id="KW-0141">cGMP biosynthesis</keyword>
<keyword evidence="8 17" id="KW-1133">Transmembrane helix</keyword>
<dbReference type="PROSITE" id="PS50011">
    <property type="entry name" value="PROTEIN_KINASE_DOM"/>
    <property type="match status" value="1"/>
</dbReference>
<proteinExistence type="inferred from homology"/>
<evidence type="ECO:0000256" key="9">
    <source>
        <dbReference type="ARBA" id="ARBA00023054"/>
    </source>
</evidence>
<dbReference type="InterPro" id="IPR028082">
    <property type="entry name" value="Peripla_BP_I"/>
</dbReference>
<dbReference type="Proteomes" id="UP000835052">
    <property type="component" value="Unassembled WGS sequence"/>
</dbReference>
<dbReference type="Pfam" id="PF01166">
    <property type="entry name" value="TSC22"/>
    <property type="match status" value="1"/>
</dbReference>
<sequence>MPTRFIVNPSKLRFGASLKAACELAPPTIPEEDESLRKPSEATFRILEIVSKDCDDSDEENITSTVSTPVNSCTPIVLMSSKLFSQSQATAGREFTFFVLVFAWRPSGSQSDSRFTKSFDLRHMRRNTAPTPAPTVAPKPSPAAATPAPSRFKIVPVESRYKRSRWQCHDYYDRDLREPFLTRVSKKSSHQPPPEKTTVTTTVTRGTRSLSDSHSSSSNGPMRLFPLCSTKPPPPPSPLTKVDPTVRPSPKPPTAPKTLPPTPKAAPVAQKTESEGSTSKEILAGLEKSLTHTSETTRRTKSVTSNPPCHASSVAIDSKIEQAMDLVKTHLMFAVREEVEFLRCKIHDLESHVHKLEIENAIGGIFRSSPMWRLAVFLLLLFHSKRVNAAHVQYYGRFSCNVDPDEFSCPLDTYASLAFYFGLIDGGGLTTNGTFLNSNTRVQFYDPTIGEQPIDPDTKPQGRYTEKALDYILNENGSDTLLALVGYETDCMQLSALAHAYNRASLMGKCSDQVGEANNADDAFVQFSSTQGAKYRALAKFFKSVGWTNVAVINFEDDSPDEKTYHSQLLDALSDNSITTSYVKKGGFSPFIGMYTGAERITDAILQSHLKTRIYIVISDNGRDSLIFMDCMATLGLLETGDYFVIVMGTVRFDEEFFLFGFGSRRETLSYDAVDRTIPTNLIRQYYRSFFYFSDNFTAYNEKWIKFQARINQDAGIPHCPPLCDRKTDLIKDDDPFNPFKYNGMSWAAVPNAYDLGKLLSETVSVHGAQILENASLLTKTMRNRSVETLLGYVSKFDQHGIAQREYLLWSGAQPLAGLPIYGWGKIAARVTPDGTGGFGVTWANLTEIGLIRGELPTSSPKCGFNMELCQKSYKIEIAIIAAAIVAALLVLGFIIYILRWIAYERKLDSSYFLVNRKNVMLYDISKFTSSRNGSMMQSAHSVRVINDYLKAIVLELQCTAKKNTAGGPSMQFYEQGMKAAYRRRRQKPQMVSLPSNKDDWKDIYDWHLAKFESALVTVRKIEKPQLKLTREMKLELDLLMTESHVNLNKFYGLINESDLIFTIHEYGPRKSLSDLLRNEDLRLDKIFKVSFVEDVSKGIHYLHEKSRIGYHGNLKSTNCVVDAYWRIKLSNFGMEKIRSDEPSPKPDDMLWCSPELIRRFCVKHDLSKEELRRCDVYSLAIVLYEIYGRQGPFGDDMLDSSEIIEQIKYPEGGAITRPDIHLITKSPAVIISTVEKCWNENPMERPSIKKVREWLKPLSKGMKGNIADNIMELLDRYRFNLEDVIRERTEQLEDEKRRNENLLLQLLPRSVALNLKNGKPVDAEYYEAVSIYFSDIVGFTSLSSKSTPMQIVGMLNEIYTSFDTVIDQFDCYKIETIGDAYVFVSGLPERNGVFHAGEVAGASIELLEFIKVRLLFFPILKIKLWGFIVRHCPEERLKLRIGIHTGPVVTGVVGIRMPRYCLFGDSVMMANNMESSGEAMKIQVSHEARELLVQCEGYELEMRGQITLKNKYETTAYWLLAYSREKRMDRLARNQHQYPQLERIETPAAVFLVIRPCNRSAINSPFSGPEVIFTRPQSFRQRSPVKTSTQRLFVKRKNGSAECLAETRIEKKSSCREKTQKSIIVASPKFHSPERVQKTFKEPPQKIKTIRTSWNYSPAKVHHPTSEPGPSTTFFKEGSRLNQEPFLDILNFVPADDVIEKMFEPLRASLATSMDQLLDSSPEKPKNLNHTPSVRLQQWKSQLRDGVKTRDHSAPPVQRLTMKPRNSQSTQTNLGVPNSSPRFLHTTQSAQNAIEGTAMEHRTLRDISTKARSGTWQPVISNDALMGQKTPVEFLSSPKMYQHESNVIRPVAYRPRVPVPSHCEGNRLSLRRPDPVYANANDTIANLSDILSTYQIVEKDPEMNFSMRSNHSTASNGPADQAAAHKSLLTTMSSSSSGIHVTPSPSDSGIIEYENVIREKELELREIRSTMEHNEEIIIKVYQEKEKTWKKELEALRSRLSAAETGESVLREQLANCQRQNMSMSESLKTLQDDKLALLKKCMKLERDIEMLKRNGCAGCSSKNSASLSDKDKDLRREVSELRQEVAKLKRAVDGAIIKD</sequence>
<dbReference type="GO" id="GO:0004672">
    <property type="term" value="F:protein kinase activity"/>
    <property type="evidence" value="ECO:0007669"/>
    <property type="project" value="InterPro"/>
</dbReference>
<name>A0A8S1H1I3_9PELO</name>
<feature type="transmembrane region" description="Helical" evidence="17">
    <location>
        <begin position="878"/>
        <end position="899"/>
    </location>
</feature>
<dbReference type="PROSITE" id="PS50125">
    <property type="entry name" value="GUANYLATE_CYCLASE_2"/>
    <property type="match status" value="1"/>
</dbReference>
<evidence type="ECO:0000256" key="5">
    <source>
        <dbReference type="ARBA" id="ARBA00022475"/>
    </source>
</evidence>
<keyword evidence="10 17" id="KW-0472">Membrane</keyword>
<evidence type="ECO:0000256" key="7">
    <source>
        <dbReference type="ARBA" id="ARBA00022741"/>
    </source>
</evidence>
<evidence type="ECO:0000256" key="12">
    <source>
        <dbReference type="ARBA" id="ARBA00023180"/>
    </source>
</evidence>
<feature type="compositionally biased region" description="Pro residues" evidence="16">
    <location>
        <begin position="247"/>
        <end position="264"/>
    </location>
</feature>
<dbReference type="SUPFAM" id="SSF56112">
    <property type="entry name" value="Protein kinase-like (PK-like)"/>
    <property type="match status" value="1"/>
</dbReference>
<dbReference type="PANTHER" id="PTHR11920">
    <property type="entry name" value="GUANYLYL CYCLASE"/>
    <property type="match status" value="1"/>
</dbReference>
<dbReference type="InterPro" id="IPR029787">
    <property type="entry name" value="Nucleotide_cyclase"/>
</dbReference>